<keyword evidence="5" id="KW-1185">Reference proteome</keyword>
<feature type="chain" id="PRO_5016115149" evidence="2">
    <location>
        <begin position="23"/>
        <end position="299"/>
    </location>
</feature>
<feature type="compositionally biased region" description="Basic and acidic residues" evidence="1">
    <location>
        <begin position="79"/>
        <end position="102"/>
    </location>
</feature>
<evidence type="ECO:0000256" key="2">
    <source>
        <dbReference type="SAM" id="SignalP"/>
    </source>
</evidence>
<feature type="domain" description="Extensin-like C-terminal" evidence="3">
    <location>
        <begin position="119"/>
        <end position="299"/>
    </location>
</feature>
<proteinExistence type="predicted"/>
<dbReference type="InterPro" id="IPR009683">
    <property type="entry name" value="Extensin-like_C"/>
</dbReference>
<sequence>MICFRIASAAACLCFLTAASLPQTGPLPETKPAREQSDAPANLPTPAPKPTEPEVKSPAPDNKQPEAEAPKASNPAEPETEKPPKLNDASKPETEPSDESAKPPEPPLTIEPESDQDHQACMKDLQAMGAVFKDAPRIDDGNGCGIDKPITLTEALPGIKFKPEGTMRCEAALALAHWMKQSVIPDASAALKDAGPITTINQASTYICRLRNNATTGKISEHARGNAIDVASFTFQNGTTVAVEPRREDATLTGAFQRSVSAAGCLYFTTVLDPESDAAHEHHFHLDVMKRSGGFRYCH</sequence>
<dbReference type="EMBL" id="PCDP01000035">
    <property type="protein sequence ID" value="PZM14142.1"/>
    <property type="molecule type" value="Genomic_DNA"/>
</dbReference>
<keyword evidence="2" id="KW-0732">Signal</keyword>
<protein>
    <submittedName>
        <fullName evidence="4">Extensin</fullName>
    </submittedName>
</protein>
<evidence type="ECO:0000259" key="3">
    <source>
        <dbReference type="Pfam" id="PF06904"/>
    </source>
</evidence>
<dbReference type="AlphaFoldDB" id="A0A2W4CN01"/>
<feature type="region of interest" description="Disordered" evidence="1">
    <location>
        <begin position="26"/>
        <end position="115"/>
    </location>
</feature>
<evidence type="ECO:0000313" key="5">
    <source>
        <dbReference type="Proteomes" id="UP000248925"/>
    </source>
</evidence>
<evidence type="ECO:0000256" key="1">
    <source>
        <dbReference type="SAM" id="MobiDB-lite"/>
    </source>
</evidence>
<reference evidence="4 5" key="1">
    <citation type="journal article" date="2018" name="Sci. Rep.">
        <title>Rhizobium tumorigenes sp. nov., a novel plant tumorigenic bacterium isolated from cane gall tumors on thornless blackberry.</title>
        <authorList>
            <person name="Kuzmanovi N."/>
            <person name="Smalla K."/>
            <person name="Gronow S."/>
            <person name="PuBawska J."/>
        </authorList>
    </citation>
    <scope>NUCLEOTIDE SEQUENCE [LARGE SCALE GENOMIC DNA]</scope>
    <source>
        <strain evidence="4 5">CCBAU 85046</strain>
    </source>
</reference>
<gene>
    <name evidence="4" type="ORF">CPY51_13310</name>
</gene>
<feature type="signal peptide" evidence="2">
    <location>
        <begin position="1"/>
        <end position="22"/>
    </location>
</feature>
<name>A0A2W4CN01_9HYPH</name>
<dbReference type="Pfam" id="PF06904">
    <property type="entry name" value="Extensin-like_C"/>
    <property type="match status" value="1"/>
</dbReference>
<evidence type="ECO:0000313" key="4">
    <source>
        <dbReference type="EMBL" id="PZM14142.1"/>
    </source>
</evidence>
<dbReference type="Proteomes" id="UP000248925">
    <property type="component" value="Unassembled WGS sequence"/>
</dbReference>
<comment type="caution">
    <text evidence="4">The sequence shown here is derived from an EMBL/GenBank/DDBJ whole genome shotgun (WGS) entry which is preliminary data.</text>
</comment>
<dbReference type="OrthoDB" id="9809788at2"/>
<accession>A0A2W4CN01</accession>
<organism evidence="4 5">
    <name type="scientific">Rhizobium tubonense</name>
    <dbReference type="NCBI Taxonomy" id="484088"/>
    <lineage>
        <taxon>Bacteria</taxon>
        <taxon>Pseudomonadati</taxon>
        <taxon>Pseudomonadota</taxon>
        <taxon>Alphaproteobacteria</taxon>
        <taxon>Hyphomicrobiales</taxon>
        <taxon>Rhizobiaceae</taxon>
        <taxon>Rhizobium/Agrobacterium group</taxon>
        <taxon>Rhizobium</taxon>
    </lineage>
</organism>